<dbReference type="GO" id="GO:0006310">
    <property type="term" value="P:DNA recombination"/>
    <property type="evidence" value="ECO:0007669"/>
    <property type="project" value="UniProtKB-KW"/>
</dbReference>
<evidence type="ECO:0000259" key="7">
    <source>
        <dbReference type="Pfam" id="PF01385"/>
    </source>
</evidence>
<dbReference type="InterPro" id="IPR001959">
    <property type="entry name" value="Transposase"/>
</dbReference>
<gene>
    <name evidence="9" type="ORF">SAMN05421752_103320</name>
</gene>
<dbReference type="STRING" id="308853.SAMN05421752_103320"/>
<evidence type="ECO:0000259" key="8">
    <source>
        <dbReference type="Pfam" id="PF07282"/>
    </source>
</evidence>
<dbReference type="GO" id="GO:0003677">
    <property type="term" value="F:DNA binding"/>
    <property type="evidence" value="ECO:0007669"/>
    <property type="project" value="UniProtKB-KW"/>
</dbReference>
<sequence length="471" mass="54600">MTQFHRLRQGWIFHCPQSNLYKRREYKRLYRRFTVLEVHRTYQARIRNHAQVAESLNRHGWSASKLWNVANYHSREVWEETGEIPDHEELKDELKAHPKYKGLHSQSSQRVLEELAEAFNSWYSSDDDRDNPPGYRKENYYDQQGRRVHEEHPRSTVTWKQNGIRHDTKNNRVRLSKGANHKEHPRAWEYILVEYENRPGVTVENLQQVRAVYDQQNERWELHLVCKDEIETPDAPGNETAGIDLGISNFAAVAYSTEETDLYPGNRLKQDGYYFPKEIAKCDDSGGERATRLHAKWSERRTHFFHSLAKHIVQRCIEKGVGRINVGDLEGVREDENADSKNWGRHGNLDLHGWAFDRFTSILEYKSKVEGIEVVKVSERDTSKTCCVCGREDGSQRVERGLYVCEACDAAFNADVNGAENVRLDINQSNSESSASLDEDRSTGWLAQPGVYLYDLSSGFQPQAQVVDCKP</sequence>
<evidence type="ECO:0000256" key="2">
    <source>
        <dbReference type="ARBA" id="ARBA00011044"/>
    </source>
</evidence>
<dbReference type="PANTHER" id="PTHR30405">
    <property type="entry name" value="TRANSPOSASE"/>
    <property type="match status" value="1"/>
</dbReference>
<accession>A0A1N7E968</accession>
<feature type="domain" description="Cas12f1-like TNB" evidence="8">
    <location>
        <begin position="356"/>
        <end position="422"/>
    </location>
</feature>
<dbReference type="GO" id="GO:0032196">
    <property type="term" value="P:transposition"/>
    <property type="evidence" value="ECO:0007669"/>
    <property type="project" value="UniProtKB-KW"/>
</dbReference>
<dbReference type="AlphaFoldDB" id="A0A1N7E968"/>
<reference evidence="10" key="1">
    <citation type="submission" date="2017-01" db="EMBL/GenBank/DDBJ databases">
        <authorList>
            <person name="Varghese N."/>
            <person name="Submissions S."/>
        </authorList>
    </citation>
    <scope>NUCLEOTIDE SEQUENCE [LARGE SCALE GENOMIC DNA]</scope>
    <source>
        <strain evidence="10">type strain: HArc-</strain>
    </source>
</reference>
<evidence type="ECO:0000256" key="5">
    <source>
        <dbReference type="ARBA" id="ARBA00023172"/>
    </source>
</evidence>
<dbReference type="NCBIfam" id="NF040570">
    <property type="entry name" value="guided_TnpB"/>
    <property type="match status" value="1"/>
</dbReference>
<evidence type="ECO:0000256" key="4">
    <source>
        <dbReference type="ARBA" id="ARBA00023125"/>
    </source>
</evidence>
<evidence type="ECO:0000313" key="10">
    <source>
        <dbReference type="Proteomes" id="UP000185936"/>
    </source>
</evidence>
<dbReference type="Proteomes" id="UP000185936">
    <property type="component" value="Unassembled WGS sequence"/>
</dbReference>
<dbReference type="NCBIfam" id="TIGR01766">
    <property type="entry name" value="IS200/IS605 family accessory protein TnpB-like domain"/>
    <property type="match status" value="1"/>
</dbReference>
<dbReference type="PANTHER" id="PTHR30405:SF11">
    <property type="entry name" value="RNA-GUIDED DNA ENDONUCLEASE RV2885C-RELATED"/>
    <property type="match status" value="1"/>
</dbReference>
<proteinExistence type="inferred from homology"/>
<keyword evidence="10" id="KW-1185">Reference proteome</keyword>
<evidence type="ECO:0000256" key="6">
    <source>
        <dbReference type="SAM" id="MobiDB-lite"/>
    </source>
</evidence>
<dbReference type="Pfam" id="PF01385">
    <property type="entry name" value="OrfB_IS605"/>
    <property type="match status" value="1"/>
</dbReference>
<evidence type="ECO:0000256" key="1">
    <source>
        <dbReference type="ARBA" id="ARBA00008761"/>
    </source>
</evidence>
<keyword evidence="3" id="KW-0815">Transposition</keyword>
<evidence type="ECO:0000256" key="3">
    <source>
        <dbReference type="ARBA" id="ARBA00022578"/>
    </source>
</evidence>
<protein>
    <submittedName>
        <fullName evidence="9">Putative transposase</fullName>
    </submittedName>
</protein>
<dbReference type="InterPro" id="IPR010095">
    <property type="entry name" value="Cas12f1-like_TNB"/>
</dbReference>
<feature type="compositionally biased region" description="Basic and acidic residues" evidence="6">
    <location>
        <begin position="135"/>
        <end position="154"/>
    </location>
</feature>
<evidence type="ECO:0000313" key="9">
    <source>
        <dbReference type="EMBL" id="SIR84692.1"/>
    </source>
</evidence>
<keyword evidence="4" id="KW-0238">DNA-binding</keyword>
<dbReference type="InterPro" id="IPR051399">
    <property type="entry name" value="RNA-guided_DNA_endo/Transpos"/>
</dbReference>
<organism evidence="9 10">
    <name type="scientific">Natronorubrum thiooxidans</name>
    <dbReference type="NCBI Taxonomy" id="308853"/>
    <lineage>
        <taxon>Archaea</taxon>
        <taxon>Methanobacteriati</taxon>
        <taxon>Methanobacteriota</taxon>
        <taxon>Stenosarchaea group</taxon>
        <taxon>Halobacteria</taxon>
        <taxon>Halobacteriales</taxon>
        <taxon>Natrialbaceae</taxon>
        <taxon>Natronorubrum</taxon>
    </lineage>
</organism>
<name>A0A1N7E968_9EURY</name>
<comment type="similarity">
    <text evidence="1">In the C-terminal section; belongs to the transposase 35 family.</text>
</comment>
<feature type="region of interest" description="Disordered" evidence="6">
    <location>
        <begin position="123"/>
        <end position="171"/>
    </location>
</feature>
<feature type="domain" description="Probable transposase IS891/IS1136/IS1341" evidence="7">
    <location>
        <begin position="224"/>
        <end position="332"/>
    </location>
</feature>
<dbReference type="EMBL" id="FTNR01000003">
    <property type="protein sequence ID" value="SIR84692.1"/>
    <property type="molecule type" value="Genomic_DNA"/>
</dbReference>
<comment type="similarity">
    <text evidence="2">In the N-terminal section; belongs to the transposase 2 family.</text>
</comment>
<dbReference type="Pfam" id="PF07282">
    <property type="entry name" value="Cas12f1-like_TNB"/>
    <property type="match status" value="1"/>
</dbReference>
<keyword evidence="5" id="KW-0233">DNA recombination</keyword>